<evidence type="ECO:0000313" key="3">
    <source>
        <dbReference type="Proteomes" id="UP001551675"/>
    </source>
</evidence>
<sequence length="29" mass="2952">MSGCTMSGCTMSGCTMSGSLRRYGMTASP</sequence>
<proteinExistence type="predicted"/>
<name>A0ABV3G9A9_MICGL</name>
<feature type="compositionally biased region" description="Polar residues" evidence="1">
    <location>
        <begin position="1"/>
        <end position="18"/>
    </location>
</feature>
<keyword evidence="3" id="KW-1185">Reference proteome</keyword>
<gene>
    <name evidence="2" type="ORF">AB0I59_06205</name>
</gene>
<reference evidence="2 3" key="1">
    <citation type="submission" date="2024-06" db="EMBL/GenBank/DDBJ databases">
        <title>The Natural Products Discovery Center: Release of the First 8490 Sequenced Strains for Exploring Actinobacteria Biosynthetic Diversity.</title>
        <authorList>
            <person name="Kalkreuter E."/>
            <person name="Kautsar S.A."/>
            <person name="Yang D."/>
            <person name="Bader C.D."/>
            <person name="Teijaro C.N."/>
            <person name="Fluegel L."/>
            <person name="Davis C.M."/>
            <person name="Simpson J.R."/>
            <person name="Lauterbach L."/>
            <person name="Steele A.D."/>
            <person name="Gui C."/>
            <person name="Meng S."/>
            <person name="Li G."/>
            <person name="Viehrig K."/>
            <person name="Ye F."/>
            <person name="Su P."/>
            <person name="Kiefer A.F."/>
            <person name="Nichols A."/>
            <person name="Cepeda A.J."/>
            <person name="Yan W."/>
            <person name="Fan B."/>
            <person name="Jiang Y."/>
            <person name="Adhikari A."/>
            <person name="Zheng C.-J."/>
            <person name="Schuster L."/>
            <person name="Cowan T.M."/>
            <person name="Smanski M.J."/>
            <person name="Chevrette M.G."/>
            <person name="De Carvalho L.P.S."/>
            <person name="Shen B."/>
        </authorList>
    </citation>
    <scope>NUCLEOTIDE SEQUENCE [LARGE SCALE GENOMIC DNA]</scope>
    <source>
        <strain evidence="2 3">NPDC050100</strain>
    </source>
</reference>
<protein>
    <submittedName>
        <fullName evidence="2">Uncharacterized protein</fullName>
    </submittedName>
</protein>
<organism evidence="2 3">
    <name type="scientific">Microtetraspora glauca</name>
    <dbReference type="NCBI Taxonomy" id="1996"/>
    <lineage>
        <taxon>Bacteria</taxon>
        <taxon>Bacillati</taxon>
        <taxon>Actinomycetota</taxon>
        <taxon>Actinomycetes</taxon>
        <taxon>Streptosporangiales</taxon>
        <taxon>Streptosporangiaceae</taxon>
        <taxon>Microtetraspora</taxon>
    </lineage>
</organism>
<feature type="region of interest" description="Disordered" evidence="1">
    <location>
        <begin position="1"/>
        <end position="29"/>
    </location>
</feature>
<dbReference type="RefSeq" id="WP_358130628.1">
    <property type="nucleotide sequence ID" value="NZ_JBFALK010000002.1"/>
</dbReference>
<accession>A0ABV3G9A9</accession>
<dbReference type="EMBL" id="JBFALK010000002">
    <property type="protein sequence ID" value="MEV0968209.1"/>
    <property type="molecule type" value="Genomic_DNA"/>
</dbReference>
<evidence type="ECO:0000256" key="1">
    <source>
        <dbReference type="SAM" id="MobiDB-lite"/>
    </source>
</evidence>
<comment type="caution">
    <text evidence="2">The sequence shown here is derived from an EMBL/GenBank/DDBJ whole genome shotgun (WGS) entry which is preliminary data.</text>
</comment>
<dbReference type="Proteomes" id="UP001551675">
    <property type="component" value="Unassembled WGS sequence"/>
</dbReference>
<evidence type="ECO:0000313" key="2">
    <source>
        <dbReference type="EMBL" id="MEV0968209.1"/>
    </source>
</evidence>